<dbReference type="EC" id="2.7.13.3" evidence="2"/>
<dbReference type="Gene3D" id="3.40.50.2300">
    <property type="match status" value="2"/>
</dbReference>
<dbReference type="Pfam" id="PF02518">
    <property type="entry name" value="HATPase_c"/>
    <property type="match status" value="1"/>
</dbReference>
<comment type="catalytic activity">
    <reaction evidence="1">
        <text>ATP + protein L-histidine = ADP + protein N-phospho-L-histidine.</text>
        <dbReference type="EC" id="2.7.13.3"/>
    </reaction>
</comment>
<evidence type="ECO:0000256" key="5">
    <source>
        <dbReference type="ARBA" id="ARBA00022777"/>
    </source>
</evidence>
<dbReference type="SUPFAM" id="SSF52172">
    <property type="entry name" value="CheY-like"/>
    <property type="match status" value="2"/>
</dbReference>
<dbReference type="PRINTS" id="PR00344">
    <property type="entry name" value="BCTRLSENSOR"/>
</dbReference>
<dbReference type="InterPro" id="IPR011006">
    <property type="entry name" value="CheY-like_superfamily"/>
</dbReference>
<name>A0ABS5IH60_9PROT</name>
<dbReference type="EMBL" id="JAGTUF010000031">
    <property type="protein sequence ID" value="MBR9973761.1"/>
    <property type="molecule type" value="Genomic_DNA"/>
</dbReference>
<dbReference type="SMART" id="SM00387">
    <property type="entry name" value="HATPase_c"/>
    <property type="match status" value="1"/>
</dbReference>
<comment type="caution">
    <text evidence="9">The sequence shown here is derived from an EMBL/GenBank/DDBJ whole genome shotgun (WGS) entry which is preliminary data.</text>
</comment>
<evidence type="ECO:0000256" key="1">
    <source>
        <dbReference type="ARBA" id="ARBA00000085"/>
    </source>
</evidence>
<keyword evidence="3 6" id="KW-0597">Phosphoprotein</keyword>
<dbReference type="Gene3D" id="1.10.287.130">
    <property type="match status" value="1"/>
</dbReference>
<feature type="modified residue" description="4-aspartylphosphate" evidence="6">
    <location>
        <position position="55"/>
    </location>
</feature>
<evidence type="ECO:0000256" key="3">
    <source>
        <dbReference type="ARBA" id="ARBA00022553"/>
    </source>
</evidence>
<keyword evidence="10" id="KW-1185">Reference proteome</keyword>
<dbReference type="InterPro" id="IPR003594">
    <property type="entry name" value="HATPase_dom"/>
</dbReference>
<dbReference type="PROSITE" id="PS50110">
    <property type="entry name" value="RESPONSE_REGULATORY"/>
    <property type="match status" value="2"/>
</dbReference>
<evidence type="ECO:0000259" key="7">
    <source>
        <dbReference type="PROSITE" id="PS50109"/>
    </source>
</evidence>
<dbReference type="Pfam" id="PF00072">
    <property type="entry name" value="Response_reg"/>
    <property type="match status" value="1"/>
</dbReference>
<dbReference type="Pfam" id="PF00512">
    <property type="entry name" value="HisKA"/>
    <property type="match status" value="1"/>
</dbReference>
<feature type="modified residue" description="4-aspartylphosphate" evidence="6">
    <location>
        <position position="176"/>
    </location>
</feature>
<dbReference type="SUPFAM" id="SSF55874">
    <property type="entry name" value="ATPase domain of HSP90 chaperone/DNA topoisomerase II/histidine kinase"/>
    <property type="match status" value="1"/>
</dbReference>
<dbReference type="SMART" id="SM00388">
    <property type="entry name" value="HisKA"/>
    <property type="match status" value="1"/>
</dbReference>
<dbReference type="InterPro" id="IPR003661">
    <property type="entry name" value="HisK_dim/P_dom"/>
</dbReference>
<dbReference type="PANTHER" id="PTHR43047">
    <property type="entry name" value="TWO-COMPONENT HISTIDINE PROTEIN KINASE"/>
    <property type="match status" value="1"/>
</dbReference>
<dbReference type="PROSITE" id="PS50109">
    <property type="entry name" value="HIS_KIN"/>
    <property type="match status" value="1"/>
</dbReference>
<sequence length="506" mass="55109">MHKVLVVEDSRFFTQIIRRGIEGRLGYHMLCAASAAEARIILAEHGDSILIALLDLHLPDAANGEIIDVVAPYKIPSVVFTGSFSDELREFVLSKHAVDYITKDGPGNFDLVLDLVQRISRNQHTTILVVDDSRVSRHYIHDLLTLHRFTVLQASCGDEALALCEAHPEINLAIVDYNMPGMNGVELCRKIRSKRSRHDLVIIGVSAYGNNVVSAQFMKSGANDYLNKPFVPEEFFCRLYQNLDQIERIGALQKADIQLRDIAAKAQAANDAKTSVITHLSHELCSPLNAVMGFAQLLTSPHSPLAERELAMVGNILQAGKMMHGLITDILDIARIESGHITLEEMPVCLPTLAAEIIEMMGPAAGDQGVRLHAHHQTEAMKVYGDARRLRQVLVNLLTNAIKFTPPGGDVHVAIGVDPHTRPTLEIRDTGCGMDAAGIVTALQPFGQVGSVRDRAKGLGLGLPLAKSLVELHQGDLMVNSQPGQGTTITVTLPAERLLRQGQGPA</sequence>
<keyword evidence="5" id="KW-0418">Kinase</keyword>
<evidence type="ECO:0000256" key="2">
    <source>
        <dbReference type="ARBA" id="ARBA00012438"/>
    </source>
</evidence>
<reference evidence="9 10" key="1">
    <citation type="submission" date="2021-04" db="EMBL/GenBank/DDBJ databases">
        <title>Magnetospirillum sulfuroxidans sp. nov., a facultative chemolithoautotrophic sulfur-oxidizing alphaproteobacterium isolated from freshwater sediment and proposals for Paramagetospirillum gen. nov., and Magnetospirillaceae fam. nov.</title>
        <authorList>
            <person name="Koziaeva V."/>
            <person name="Geelhoed J.S."/>
            <person name="Sorokin D.Y."/>
            <person name="Grouzdev D.S."/>
        </authorList>
    </citation>
    <scope>NUCLEOTIDE SEQUENCE [LARGE SCALE GENOMIC DNA]</scope>
    <source>
        <strain evidence="9 10">J10</strain>
    </source>
</reference>
<protein>
    <recommendedName>
        <fullName evidence="2">histidine kinase</fullName>
        <ecNumber evidence="2">2.7.13.3</ecNumber>
    </recommendedName>
</protein>
<dbReference type="Proteomes" id="UP000680714">
    <property type="component" value="Unassembled WGS sequence"/>
</dbReference>
<dbReference type="InterPro" id="IPR004358">
    <property type="entry name" value="Sig_transdc_His_kin-like_C"/>
</dbReference>
<feature type="domain" description="Response regulatory" evidence="8">
    <location>
        <begin position="3"/>
        <end position="118"/>
    </location>
</feature>
<evidence type="ECO:0000313" key="9">
    <source>
        <dbReference type="EMBL" id="MBR9973761.1"/>
    </source>
</evidence>
<evidence type="ECO:0000313" key="10">
    <source>
        <dbReference type="Proteomes" id="UP000680714"/>
    </source>
</evidence>
<proteinExistence type="predicted"/>
<accession>A0ABS5IH60</accession>
<feature type="domain" description="Response regulatory" evidence="8">
    <location>
        <begin position="126"/>
        <end position="243"/>
    </location>
</feature>
<organism evidence="9 10">
    <name type="scientific">Magnetospirillum sulfuroxidans</name>
    <dbReference type="NCBI Taxonomy" id="611300"/>
    <lineage>
        <taxon>Bacteria</taxon>
        <taxon>Pseudomonadati</taxon>
        <taxon>Pseudomonadota</taxon>
        <taxon>Alphaproteobacteria</taxon>
        <taxon>Rhodospirillales</taxon>
        <taxon>Rhodospirillaceae</taxon>
        <taxon>Magnetospirillum</taxon>
    </lineage>
</organism>
<feature type="domain" description="Histidine kinase" evidence="7">
    <location>
        <begin position="279"/>
        <end position="497"/>
    </location>
</feature>
<dbReference type="InterPro" id="IPR001789">
    <property type="entry name" value="Sig_transdc_resp-reg_receiver"/>
</dbReference>
<dbReference type="InterPro" id="IPR005467">
    <property type="entry name" value="His_kinase_dom"/>
</dbReference>
<evidence type="ECO:0000259" key="8">
    <source>
        <dbReference type="PROSITE" id="PS50110"/>
    </source>
</evidence>
<evidence type="ECO:0000256" key="6">
    <source>
        <dbReference type="PROSITE-ProRule" id="PRU00169"/>
    </source>
</evidence>
<dbReference type="RefSeq" id="WP_211551797.1">
    <property type="nucleotide sequence ID" value="NZ_JAGTUF010000031.1"/>
</dbReference>
<dbReference type="SMART" id="SM00448">
    <property type="entry name" value="REC"/>
    <property type="match status" value="2"/>
</dbReference>
<dbReference type="CDD" id="cd00082">
    <property type="entry name" value="HisKA"/>
    <property type="match status" value="1"/>
</dbReference>
<evidence type="ECO:0000256" key="4">
    <source>
        <dbReference type="ARBA" id="ARBA00022679"/>
    </source>
</evidence>
<dbReference type="CDD" id="cd17544">
    <property type="entry name" value="REC_2_GGDEF"/>
    <property type="match status" value="1"/>
</dbReference>
<keyword evidence="4" id="KW-0808">Transferase</keyword>
<dbReference type="InterPro" id="IPR036890">
    <property type="entry name" value="HATPase_C_sf"/>
</dbReference>
<gene>
    <name evidence="9" type="ORF">KEC16_18700</name>
</gene>
<dbReference type="Gene3D" id="3.30.565.10">
    <property type="entry name" value="Histidine kinase-like ATPase, C-terminal domain"/>
    <property type="match status" value="1"/>
</dbReference>